<organism evidence="1">
    <name type="scientific">hydrothermal vent metagenome</name>
    <dbReference type="NCBI Taxonomy" id="652676"/>
    <lineage>
        <taxon>unclassified sequences</taxon>
        <taxon>metagenomes</taxon>
        <taxon>ecological metagenomes</taxon>
    </lineage>
</organism>
<name>A0A3B0X7N4_9ZZZZ</name>
<evidence type="ECO:0000313" key="1">
    <source>
        <dbReference type="EMBL" id="VAW58937.1"/>
    </source>
</evidence>
<sequence length="138" mass="15828">MNPVLNMESSNRLFTPFKYSEETTVNGKDLTIKYTKRAKKALAARNAPLIIEMQIYFSCVVQKRVLFHESFEHETIPVNDKITVAIRSVESESCDPEYYASNHPEKRVLDSSGAKKMSARELILDYKNSEWIGCFSIV</sequence>
<protein>
    <submittedName>
        <fullName evidence="1">Uncharacterized protein</fullName>
    </submittedName>
</protein>
<gene>
    <name evidence="1" type="ORF">MNBD_GAMMA11-1889</name>
</gene>
<accession>A0A3B0X7N4</accession>
<dbReference type="AlphaFoldDB" id="A0A3B0X7N4"/>
<reference evidence="1" key="1">
    <citation type="submission" date="2018-06" db="EMBL/GenBank/DDBJ databases">
        <authorList>
            <person name="Zhirakovskaya E."/>
        </authorList>
    </citation>
    <scope>NUCLEOTIDE SEQUENCE</scope>
</reference>
<proteinExistence type="predicted"/>
<dbReference type="EMBL" id="UOFG01000054">
    <property type="protein sequence ID" value="VAW58937.1"/>
    <property type="molecule type" value="Genomic_DNA"/>
</dbReference>